<accession>A0ABD1W111</accession>
<evidence type="ECO:0000313" key="2">
    <source>
        <dbReference type="EMBL" id="KAL2543242.1"/>
    </source>
</evidence>
<dbReference type="Proteomes" id="UP001604336">
    <property type="component" value="Unassembled WGS sequence"/>
</dbReference>
<protein>
    <submittedName>
        <fullName evidence="2">Uncharacterized protein</fullName>
    </submittedName>
</protein>
<feature type="compositionally biased region" description="Basic and acidic residues" evidence="1">
    <location>
        <begin position="33"/>
        <end position="43"/>
    </location>
</feature>
<keyword evidence="3" id="KW-1185">Reference proteome</keyword>
<name>A0ABD1W111_9LAMI</name>
<reference evidence="3" key="1">
    <citation type="submission" date="2024-07" db="EMBL/GenBank/DDBJ databases">
        <title>Two chromosome-level genome assemblies of Korean endemic species Abeliophyllum distichum and Forsythia ovata (Oleaceae).</title>
        <authorList>
            <person name="Jang H."/>
        </authorList>
    </citation>
    <scope>NUCLEOTIDE SEQUENCE [LARGE SCALE GENOMIC DNA]</scope>
</reference>
<dbReference type="EMBL" id="JBFOLK010000001">
    <property type="protein sequence ID" value="KAL2543242.1"/>
    <property type="molecule type" value="Genomic_DNA"/>
</dbReference>
<evidence type="ECO:0000313" key="3">
    <source>
        <dbReference type="Proteomes" id="UP001604336"/>
    </source>
</evidence>
<sequence length="120" mass="13799">MVRFSTAWKHHYLDRSDPEIHTEIFSSSQSEQAEGRPQEREGGLEETVAKLSEQMEIGFKEVQKRHDVAIKNIENQIGRLVKLLTERQPDTWPSTIEVNPKEQVNAITTRSGAELPKIYV</sequence>
<gene>
    <name evidence="2" type="ORF">Adt_04220</name>
</gene>
<proteinExistence type="predicted"/>
<dbReference type="AlphaFoldDB" id="A0ABD1W111"/>
<organism evidence="2 3">
    <name type="scientific">Abeliophyllum distichum</name>
    <dbReference type="NCBI Taxonomy" id="126358"/>
    <lineage>
        <taxon>Eukaryota</taxon>
        <taxon>Viridiplantae</taxon>
        <taxon>Streptophyta</taxon>
        <taxon>Embryophyta</taxon>
        <taxon>Tracheophyta</taxon>
        <taxon>Spermatophyta</taxon>
        <taxon>Magnoliopsida</taxon>
        <taxon>eudicotyledons</taxon>
        <taxon>Gunneridae</taxon>
        <taxon>Pentapetalae</taxon>
        <taxon>asterids</taxon>
        <taxon>lamiids</taxon>
        <taxon>Lamiales</taxon>
        <taxon>Oleaceae</taxon>
        <taxon>Forsythieae</taxon>
        <taxon>Abeliophyllum</taxon>
    </lineage>
</organism>
<feature type="region of interest" description="Disordered" evidence="1">
    <location>
        <begin position="24"/>
        <end position="44"/>
    </location>
</feature>
<comment type="caution">
    <text evidence="2">The sequence shown here is derived from an EMBL/GenBank/DDBJ whole genome shotgun (WGS) entry which is preliminary data.</text>
</comment>
<evidence type="ECO:0000256" key="1">
    <source>
        <dbReference type="SAM" id="MobiDB-lite"/>
    </source>
</evidence>